<protein>
    <submittedName>
        <fullName evidence="1">Putative secreted protein</fullName>
    </submittedName>
</protein>
<evidence type="ECO:0000313" key="1">
    <source>
        <dbReference type="EMBL" id="MBW73878.1"/>
    </source>
</evidence>
<sequence length="100" mass="11347">MRLLALLRSGVECLRGFIVETVAIGLWIAGREIEKERRYRGTRPKLSKPRNMLMLPPSLLLVLRLLGSVRTQIGTTWTIRPWVEVRFVSAVGYVTPGSEL</sequence>
<dbReference type="EMBL" id="GGFL01009700">
    <property type="protein sequence ID" value="MBW73878.1"/>
    <property type="molecule type" value="Transcribed_RNA"/>
</dbReference>
<proteinExistence type="predicted"/>
<organism evidence="1">
    <name type="scientific">Anopheles darlingi</name>
    <name type="common">Mosquito</name>
    <dbReference type="NCBI Taxonomy" id="43151"/>
    <lineage>
        <taxon>Eukaryota</taxon>
        <taxon>Metazoa</taxon>
        <taxon>Ecdysozoa</taxon>
        <taxon>Arthropoda</taxon>
        <taxon>Hexapoda</taxon>
        <taxon>Insecta</taxon>
        <taxon>Pterygota</taxon>
        <taxon>Neoptera</taxon>
        <taxon>Endopterygota</taxon>
        <taxon>Diptera</taxon>
        <taxon>Nematocera</taxon>
        <taxon>Culicoidea</taxon>
        <taxon>Culicidae</taxon>
        <taxon>Anophelinae</taxon>
        <taxon>Anopheles</taxon>
    </lineage>
</organism>
<name>A0A2M4DA04_ANODA</name>
<reference evidence="1" key="1">
    <citation type="submission" date="2018-01" db="EMBL/GenBank/DDBJ databases">
        <title>An insight into the sialome of Amazonian anophelines.</title>
        <authorList>
            <person name="Ribeiro J.M."/>
            <person name="Scarpassa V."/>
            <person name="Calvo E."/>
        </authorList>
    </citation>
    <scope>NUCLEOTIDE SEQUENCE</scope>
</reference>
<accession>A0A2M4DA04</accession>
<dbReference type="AlphaFoldDB" id="A0A2M4DA04"/>